<feature type="region of interest" description="Disordered" evidence="7">
    <location>
        <begin position="114"/>
        <end position="189"/>
    </location>
</feature>
<evidence type="ECO:0000256" key="1">
    <source>
        <dbReference type="ARBA" id="ARBA00009711"/>
    </source>
</evidence>
<dbReference type="EMBL" id="QEAP01000121">
    <property type="protein sequence ID" value="TPX74528.1"/>
    <property type="molecule type" value="Genomic_DNA"/>
</dbReference>
<dbReference type="PROSITE" id="PS51805">
    <property type="entry name" value="EPHD"/>
    <property type="match status" value="1"/>
</dbReference>
<name>A0A507FGR9_9FUNG</name>
<dbReference type="InterPro" id="IPR003347">
    <property type="entry name" value="JmjC_dom"/>
</dbReference>
<feature type="compositionally biased region" description="Polar residues" evidence="7">
    <location>
        <begin position="175"/>
        <end position="189"/>
    </location>
</feature>
<reference evidence="11 12" key="1">
    <citation type="journal article" date="2019" name="Sci. Rep.">
        <title>Comparative genomics of chytrid fungi reveal insights into the obligate biotrophic and pathogenic lifestyle of Synchytrium endobioticum.</title>
        <authorList>
            <person name="van de Vossenberg B.T.L.H."/>
            <person name="Warris S."/>
            <person name="Nguyen H.D.T."/>
            <person name="van Gent-Pelzer M.P.E."/>
            <person name="Joly D.L."/>
            <person name="van de Geest H.C."/>
            <person name="Bonants P.J.M."/>
            <person name="Smith D.S."/>
            <person name="Levesque C.A."/>
            <person name="van der Lee T.A.J."/>
        </authorList>
    </citation>
    <scope>NUCLEOTIDE SEQUENCE [LARGE SCALE GENOMIC DNA]</scope>
    <source>
        <strain evidence="11 12">CBS 675.73</strain>
    </source>
</reference>
<proteinExistence type="inferred from homology"/>
<sequence length="741" mass="81143">MSHIDCEYSPGGVPVFRPTAAQFSDFSAFVTSIEHLARHCGIAKVVAPPEWVAGMSTQALRSAMQKVAIHSPIEQTFMRGGLPPGCYRLMNMEARRVLSAQDWFDLSNSDLHRPPKLDANGKVVHQESSDAVAPKKRRTRKTQPELVSAAATSSSTENPSSASNPASAADTNAPLTTNLPDTHPSNPLESIAQHSIPIQSLVDTTDSPMEVDILPLPELSNSSTLANSPSMSPTEHSLACSFPPETNTSESPSPCTKEEHCANNLIQNETAPIEPTKPITQKRRKPTLKDIEFDFAKTSAGYTPEYIRELEKFYWKNVTYVSPLYGADLLGSLFDKSVPNAWNLSSFDNLLNRLNVKLPGVNKPYLYFGMWKATFAWHLEDMDLFSINYIHVGAPKQWYVIPPAQRQKFERLAQGIFFDESRKCPQFLRHKTCMISPSALAAHGIQVNKVEQFEGEFVITFPFGYHAGYNLGFNCAESVNFALDSWIEVGKQASFCTCIADSVKLDVRALFEGIVGVAEESKAVYQEQVKPVVVKKKKPAEVVDTRRCALCPSSKTDDLLPTDLLGEFAHRTCAEYIPETYIASLLDDESVEVVAGIPDIPKDRWTLKCQFCRPPDKKTKYTAVGASIQCYKGKCTRTYHVSCAQENGIYLTEDLMCFCPQHAPKQDAVAVAPIPAVAVGAPSLAVVGAPIPAGLGVLALAAADLPFDAATDVVVDVDETAKMAEETTDVVGETSLVDIVM</sequence>
<evidence type="ECO:0000256" key="4">
    <source>
        <dbReference type="ARBA" id="ARBA00022771"/>
    </source>
</evidence>
<dbReference type="STRING" id="246404.A0A507FGR9"/>
<evidence type="ECO:0000313" key="12">
    <source>
        <dbReference type="Proteomes" id="UP000320333"/>
    </source>
</evidence>
<dbReference type="InterPro" id="IPR001965">
    <property type="entry name" value="Znf_PHD"/>
</dbReference>
<dbReference type="InterPro" id="IPR003349">
    <property type="entry name" value="JmjN"/>
</dbReference>
<evidence type="ECO:0000256" key="6">
    <source>
        <dbReference type="ARBA" id="ARBA00049349"/>
    </source>
</evidence>
<dbReference type="SMART" id="SM00558">
    <property type="entry name" value="JmjC"/>
    <property type="match status" value="1"/>
</dbReference>
<dbReference type="CDD" id="cd15571">
    <property type="entry name" value="ePHD"/>
    <property type="match status" value="1"/>
</dbReference>
<accession>A0A507FGR9</accession>
<dbReference type="GO" id="GO:0008270">
    <property type="term" value="F:zinc ion binding"/>
    <property type="evidence" value="ECO:0007669"/>
    <property type="project" value="UniProtKB-KW"/>
</dbReference>
<dbReference type="SUPFAM" id="SSF51197">
    <property type="entry name" value="Clavaminate synthase-like"/>
    <property type="match status" value="1"/>
</dbReference>
<dbReference type="OrthoDB" id="9547406at2759"/>
<keyword evidence="4" id="KW-0863">Zinc-finger</keyword>
<dbReference type="GO" id="GO:0000785">
    <property type="term" value="C:chromatin"/>
    <property type="evidence" value="ECO:0007669"/>
    <property type="project" value="TreeGrafter"/>
</dbReference>
<evidence type="ECO:0000256" key="5">
    <source>
        <dbReference type="ARBA" id="ARBA00022833"/>
    </source>
</evidence>
<comment type="similarity">
    <text evidence="1">Belongs to the JHDM3 histone demethylase family.</text>
</comment>
<dbReference type="Gene3D" id="3.30.40.10">
    <property type="entry name" value="Zinc/RING finger domain, C3HC4 (zinc finger)"/>
    <property type="match status" value="1"/>
</dbReference>
<dbReference type="Gene3D" id="2.60.120.650">
    <property type="entry name" value="Cupin"/>
    <property type="match status" value="2"/>
</dbReference>
<feature type="region of interest" description="Disordered" evidence="7">
    <location>
        <begin position="222"/>
        <end position="258"/>
    </location>
</feature>
<dbReference type="Pfam" id="PF02375">
    <property type="entry name" value="JmjN"/>
    <property type="match status" value="1"/>
</dbReference>
<dbReference type="Pfam" id="PF13771">
    <property type="entry name" value="zf-HC5HC2H"/>
    <property type="match status" value="1"/>
</dbReference>
<evidence type="ECO:0000259" key="8">
    <source>
        <dbReference type="PROSITE" id="PS51183"/>
    </source>
</evidence>
<dbReference type="GO" id="GO:0010468">
    <property type="term" value="P:regulation of gene expression"/>
    <property type="evidence" value="ECO:0007669"/>
    <property type="project" value="TreeGrafter"/>
</dbReference>
<dbReference type="PANTHER" id="PTHR10694">
    <property type="entry name" value="LYSINE-SPECIFIC DEMETHYLASE"/>
    <property type="match status" value="1"/>
</dbReference>
<dbReference type="GO" id="GO:0005634">
    <property type="term" value="C:nucleus"/>
    <property type="evidence" value="ECO:0007669"/>
    <property type="project" value="TreeGrafter"/>
</dbReference>
<dbReference type="Pfam" id="PF02373">
    <property type="entry name" value="JmjC"/>
    <property type="match status" value="1"/>
</dbReference>
<dbReference type="SMART" id="SM00249">
    <property type="entry name" value="PHD"/>
    <property type="match status" value="1"/>
</dbReference>
<evidence type="ECO:0000259" key="9">
    <source>
        <dbReference type="PROSITE" id="PS51184"/>
    </source>
</evidence>
<keyword evidence="3" id="KW-0479">Metal-binding</keyword>
<organism evidence="11 12">
    <name type="scientific">Chytriomyces confervae</name>
    <dbReference type="NCBI Taxonomy" id="246404"/>
    <lineage>
        <taxon>Eukaryota</taxon>
        <taxon>Fungi</taxon>
        <taxon>Fungi incertae sedis</taxon>
        <taxon>Chytridiomycota</taxon>
        <taxon>Chytridiomycota incertae sedis</taxon>
        <taxon>Chytridiomycetes</taxon>
        <taxon>Chytridiales</taxon>
        <taxon>Chytriomycetaceae</taxon>
        <taxon>Chytriomyces</taxon>
    </lineage>
</organism>
<gene>
    <name evidence="11" type="ORF">CcCBS67573_g04200</name>
</gene>
<comment type="catalytic activity">
    <reaction evidence="6">
        <text>N(6),N(6),N(6)-trimethyl-L-lysyl(9)-[histone H3] + 2 2-oxoglutarate + 2 O2 = N(6)-methyl-L-lysyl(9)-[histone H3] + 2 formaldehyde + 2 succinate + 2 CO2</text>
        <dbReference type="Rhea" id="RHEA:60200"/>
        <dbReference type="Rhea" id="RHEA-COMP:15538"/>
        <dbReference type="Rhea" id="RHEA-COMP:15542"/>
        <dbReference type="ChEBI" id="CHEBI:15379"/>
        <dbReference type="ChEBI" id="CHEBI:16526"/>
        <dbReference type="ChEBI" id="CHEBI:16810"/>
        <dbReference type="ChEBI" id="CHEBI:16842"/>
        <dbReference type="ChEBI" id="CHEBI:30031"/>
        <dbReference type="ChEBI" id="CHEBI:61929"/>
        <dbReference type="ChEBI" id="CHEBI:61961"/>
        <dbReference type="EC" id="1.14.11.66"/>
    </reaction>
</comment>
<dbReference type="PROSITE" id="PS51184">
    <property type="entry name" value="JMJC"/>
    <property type="match status" value="1"/>
</dbReference>
<feature type="domain" description="PHD-type" evidence="10">
    <location>
        <begin position="545"/>
        <end position="663"/>
    </location>
</feature>
<dbReference type="Proteomes" id="UP000320333">
    <property type="component" value="Unassembled WGS sequence"/>
</dbReference>
<feature type="compositionally biased region" description="Low complexity" evidence="7">
    <location>
        <begin position="148"/>
        <end position="174"/>
    </location>
</feature>
<protein>
    <recommendedName>
        <fullName evidence="2">[histone H3]-trimethyl-L-lysine(9) demethylase</fullName>
        <ecNumber evidence="2">1.14.11.66</ecNumber>
    </recommendedName>
</protein>
<feature type="compositionally biased region" description="Polar residues" evidence="7">
    <location>
        <begin position="222"/>
        <end position="235"/>
    </location>
</feature>
<dbReference type="PROSITE" id="PS51183">
    <property type="entry name" value="JMJN"/>
    <property type="match status" value="1"/>
</dbReference>
<evidence type="ECO:0000313" key="11">
    <source>
        <dbReference type="EMBL" id="TPX74528.1"/>
    </source>
</evidence>
<dbReference type="InterPro" id="IPR013083">
    <property type="entry name" value="Znf_RING/FYVE/PHD"/>
</dbReference>
<dbReference type="EC" id="1.14.11.66" evidence="2"/>
<keyword evidence="12" id="KW-1185">Reference proteome</keyword>
<evidence type="ECO:0000256" key="3">
    <source>
        <dbReference type="ARBA" id="ARBA00022723"/>
    </source>
</evidence>
<evidence type="ECO:0000256" key="7">
    <source>
        <dbReference type="SAM" id="MobiDB-lite"/>
    </source>
</evidence>
<dbReference type="GO" id="GO:0140684">
    <property type="term" value="F:histone H3K9me2/H3K9me3 demethylase activity"/>
    <property type="evidence" value="ECO:0007669"/>
    <property type="project" value="UniProtKB-EC"/>
</dbReference>
<evidence type="ECO:0000259" key="10">
    <source>
        <dbReference type="PROSITE" id="PS51805"/>
    </source>
</evidence>
<dbReference type="InterPro" id="IPR034732">
    <property type="entry name" value="EPHD"/>
</dbReference>
<dbReference type="PANTHER" id="PTHR10694:SF7">
    <property type="entry name" value="[HISTONE H3]-TRIMETHYL-L-LYSINE(9) DEMETHYLASE"/>
    <property type="match status" value="1"/>
</dbReference>
<feature type="compositionally biased region" description="Low complexity" evidence="7">
    <location>
        <begin position="241"/>
        <end position="254"/>
    </location>
</feature>
<dbReference type="AlphaFoldDB" id="A0A507FGR9"/>
<dbReference type="GO" id="GO:0051864">
    <property type="term" value="F:histone H3K36 demethylase activity"/>
    <property type="evidence" value="ECO:0007669"/>
    <property type="project" value="TreeGrafter"/>
</dbReference>
<feature type="domain" description="JmjN" evidence="8">
    <location>
        <begin position="13"/>
        <end position="54"/>
    </location>
</feature>
<evidence type="ECO:0000256" key="2">
    <source>
        <dbReference type="ARBA" id="ARBA00012900"/>
    </source>
</evidence>
<keyword evidence="5" id="KW-0862">Zinc</keyword>
<dbReference type="SMART" id="SM00545">
    <property type="entry name" value="JmjN"/>
    <property type="match status" value="1"/>
</dbReference>
<comment type="caution">
    <text evidence="11">The sequence shown here is derived from an EMBL/GenBank/DDBJ whole genome shotgun (WGS) entry which is preliminary data.</text>
</comment>
<feature type="domain" description="JmjC" evidence="9">
    <location>
        <begin position="336"/>
        <end position="498"/>
    </location>
</feature>